<name>A0ACA9MCE8_9GLOM</name>
<protein>
    <submittedName>
        <fullName evidence="1">17809_t:CDS:1</fullName>
    </submittedName>
</protein>
<comment type="caution">
    <text evidence="1">The sequence shown here is derived from an EMBL/GenBank/DDBJ whole genome shotgun (WGS) entry which is preliminary data.</text>
</comment>
<organism evidence="1 2">
    <name type="scientific">Cetraspora pellucida</name>
    <dbReference type="NCBI Taxonomy" id="1433469"/>
    <lineage>
        <taxon>Eukaryota</taxon>
        <taxon>Fungi</taxon>
        <taxon>Fungi incertae sedis</taxon>
        <taxon>Mucoromycota</taxon>
        <taxon>Glomeromycotina</taxon>
        <taxon>Glomeromycetes</taxon>
        <taxon>Diversisporales</taxon>
        <taxon>Gigasporaceae</taxon>
        <taxon>Cetraspora</taxon>
    </lineage>
</organism>
<sequence length="290" mass="33249">MGIKSVGHDLFPAVNEIMLKYLTPHILSAEHMEMAQCLYFNVNKMDSNILDNYNEDVDIDLTDGFIEDMYNTKQILLKSMINEVVVDSILYLCSCMFNISRDIVCYHYFQVMMISTVAGFQIQMIPSRWYINNKQDKSVVAEACCFVNQEAMQNFSCTVITPNPLTTSKTVTTVLRCAAKKKKKYGEIWELARQAAQISVDYDKSDEIIGRLKQFISQNKEIIVTSTGSVRNHDLLKSSEIQVDNNEENELKRVENLLVLRLKGVRKQNGINYQQKKNHAQSILAVHVKN</sequence>
<proteinExistence type="predicted"/>
<dbReference type="Proteomes" id="UP000789366">
    <property type="component" value="Unassembled WGS sequence"/>
</dbReference>
<evidence type="ECO:0000313" key="1">
    <source>
        <dbReference type="EMBL" id="CAG8578948.1"/>
    </source>
</evidence>
<accession>A0ACA9MCE8</accession>
<dbReference type="EMBL" id="CAJVPW010007280">
    <property type="protein sequence ID" value="CAG8578948.1"/>
    <property type="molecule type" value="Genomic_DNA"/>
</dbReference>
<evidence type="ECO:0000313" key="2">
    <source>
        <dbReference type="Proteomes" id="UP000789366"/>
    </source>
</evidence>
<gene>
    <name evidence="1" type="ORF">SPELUC_LOCUS6285</name>
</gene>
<reference evidence="1" key="1">
    <citation type="submission" date="2021-06" db="EMBL/GenBank/DDBJ databases">
        <authorList>
            <person name="Kallberg Y."/>
            <person name="Tangrot J."/>
            <person name="Rosling A."/>
        </authorList>
    </citation>
    <scope>NUCLEOTIDE SEQUENCE</scope>
    <source>
        <strain evidence="1">28 12/20/2015</strain>
    </source>
</reference>
<keyword evidence="2" id="KW-1185">Reference proteome</keyword>